<keyword evidence="2" id="KW-1003">Cell membrane</keyword>
<dbReference type="RefSeq" id="WP_012108929.1">
    <property type="nucleotide sequence ID" value="NC_009714.1"/>
</dbReference>
<feature type="coiled-coil region" evidence="6">
    <location>
        <begin position="69"/>
        <end position="105"/>
    </location>
</feature>
<feature type="transmembrane region" description="Helical" evidence="7">
    <location>
        <begin position="271"/>
        <end position="290"/>
    </location>
</feature>
<keyword evidence="6" id="KW-0175">Coiled coil</keyword>
<reference evidence="10" key="1">
    <citation type="submission" date="2007-07" db="EMBL/GenBank/DDBJ databases">
        <title>Complete genome sequence of Campylobacter hominis ATCC BAA-381, a commensal isolated from the human gastrointestinal tract.</title>
        <authorList>
            <person name="Fouts D.E."/>
            <person name="Mongodin E.F."/>
            <person name="Puiu D."/>
            <person name="Sebastian Y."/>
            <person name="Miller W.G."/>
            <person name="Mandrell R.E."/>
            <person name="Nelson K.E."/>
        </authorList>
    </citation>
    <scope>NUCLEOTIDE SEQUENCE [LARGE SCALE GENOMIC DNA]</scope>
    <source>
        <strain evidence="10">ATCC BAA-381 / LMG 19568 / NCTC 13146 / CH001A</strain>
    </source>
</reference>
<evidence type="ECO:0000256" key="7">
    <source>
        <dbReference type="SAM" id="Phobius"/>
    </source>
</evidence>
<dbReference type="PANTHER" id="PTHR30566">
    <property type="entry name" value="YNAI-RELATED MECHANOSENSITIVE ION CHANNEL"/>
    <property type="match status" value="1"/>
</dbReference>
<evidence type="ECO:0000256" key="1">
    <source>
        <dbReference type="ARBA" id="ARBA00004651"/>
    </source>
</evidence>
<dbReference type="Pfam" id="PF00924">
    <property type="entry name" value="MS_channel_2nd"/>
    <property type="match status" value="1"/>
</dbReference>
<dbReference type="SUPFAM" id="SSF50182">
    <property type="entry name" value="Sm-like ribonucleoproteins"/>
    <property type="match status" value="1"/>
</dbReference>
<evidence type="ECO:0000259" key="8">
    <source>
        <dbReference type="Pfam" id="PF00924"/>
    </source>
</evidence>
<dbReference type="KEGG" id="cha:CHAB381_1073"/>
<evidence type="ECO:0000256" key="6">
    <source>
        <dbReference type="SAM" id="Coils"/>
    </source>
</evidence>
<evidence type="ECO:0000313" key="10">
    <source>
        <dbReference type="Proteomes" id="UP000002407"/>
    </source>
</evidence>
<keyword evidence="4 7" id="KW-1133">Transmembrane helix</keyword>
<evidence type="ECO:0000313" key="9">
    <source>
        <dbReference type="EMBL" id="ABS52289.1"/>
    </source>
</evidence>
<dbReference type="OrthoDB" id="5337452at2"/>
<evidence type="ECO:0000256" key="4">
    <source>
        <dbReference type="ARBA" id="ARBA00022989"/>
    </source>
</evidence>
<feature type="domain" description="Mechanosensitive ion channel MscS" evidence="8">
    <location>
        <begin position="316"/>
        <end position="398"/>
    </location>
</feature>
<keyword evidence="10" id="KW-1185">Reference proteome</keyword>
<dbReference type="Gene3D" id="3.30.70.100">
    <property type="match status" value="1"/>
</dbReference>
<evidence type="ECO:0000256" key="3">
    <source>
        <dbReference type="ARBA" id="ARBA00022692"/>
    </source>
</evidence>
<dbReference type="eggNOG" id="COG0668">
    <property type="taxonomic scope" value="Bacteria"/>
</dbReference>
<dbReference type="Gene3D" id="2.30.30.60">
    <property type="match status" value="1"/>
</dbReference>
<dbReference type="InterPro" id="IPR010920">
    <property type="entry name" value="LSM_dom_sf"/>
</dbReference>
<dbReference type="InterPro" id="IPR023408">
    <property type="entry name" value="MscS_beta-dom_sf"/>
</dbReference>
<accession>A7I290</accession>
<dbReference type="AlphaFoldDB" id="A7I290"/>
<dbReference type="GO" id="GO:0008381">
    <property type="term" value="F:mechanosensitive monoatomic ion channel activity"/>
    <property type="evidence" value="ECO:0007669"/>
    <property type="project" value="UniProtKB-ARBA"/>
</dbReference>
<organism evidence="9 10">
    <name type="scientific">Campylobacter hominis (strain ATCC BAA-381 / DSM 21671 / CCUG 45161 / LMG 19568 / NCTC 13146 / CH001A)</name>
    <dbReference type="NCBI Taxonomy" id="360107"/>
    <lineage>
        <taxon>Bacteria</taxon>
        <taxon>Pseudomonadati</taxon>
        <taxon>Campylobacterota</taxon>
        <taxon>Epsilonproteobacteria</taxon>
        <taxon>Campylobacterales</taxon>
        <taxon>Campylobacteraceae</taxon>
        <taxon>Campylobacter</taxon>
    </lineage>
</organism>
<evidence type="ECO:0000256" key="2">
    <source>
        <dbReference type="ARBA" id="ARBA00022475"/>
    </source>
</evidence>
<feature type="transmembrane region" description="Helical" evidence="7">
    <location>
        <begin position="238"/>
        <end position="259"/>
    </location>
</feature>
<comment type="subcellular location">
    <subcellularLocation>
        <location evidence="1">Cell membrane</location>
        <topology evidence="1">Multi-pass membrane protein</topology>
    </subcellularLocation>
</comment>
<dbReference type="GO" id="GO:0005886">
    <property type="term" value="C:plasma membrane"/>
    <property type="evidence" value="ECO:0007669"/>
    <property type="project" value="UniProtKB-SubCell"/>
</dbReference>
<dbReference type="InterPro" id="IPR011066">
    <property type="entry name" value="MscS_channel_C_sf"/>
</dbReference>
<name>A7I290_CAMHC</name>
<dbReference type="Proteomes" id="UP000002407">
    <property type="component" value="Chromosome"/>
</dbReference>
<protein>
    <submittedName>
        <fullName evidence="9">Mechanosensitive ion channel family protein</fullName>
    </submittedName>
</protein>
<proteinExistence type="predicted"/>
<evidence type="ECO:0000256" key="5">
    <source>
        <dbReference type="ARBA" id="ARBA00023136"/>
    </source>
</evidence>
<dbReference type="STRING" id="360107.CHAB381_1073"/>
<dbReference type="SUPFAM" id="SSF82689">
    <property type="entry name" value="Mechanosensitive channel protein MscS (YggB), C-terminal domain"/>
    <property type="match status" value="1"/>
</dbReference>
<gene>
    <name evidence="9" type="ordered locus">CHAB381_1073</name>
</gene>
<sequence>MRKILFFICFAIFAFGEGNFSVDEVDKNASEIIAGNLNRIIELNAKIKAIDENLKGNIWIIKYANFQNYQELTQNEIELEKKLKIAKTDEEKDNIKKQIKTISDQLALLSGYENMPFSSIITMPEVNEISRIHNPFAIITNFSNIKSLESSKSDQKDQLARLMGVIEKLKDKELALNEIAKIDPSEENQKNLYNIHYEIREFNSAYQIGTTTYSVFEKKIDEQIQILKRDIKTQVKRALNIAILIFATILIAFLLKFIAKKYIKNDDNFYLANKFINVINFTLIVLILIFSYIENMTYLVTILGFASAGLAIAMKDMFMSMLGWSVIIFGGTFRVGDRVRVEKDGVIYVGDIIDISVLRMTIYEDITYLSWKEHHRAGRIIFIPNNYIFTELIANYTHNSMKTVWDGIDITITFDSNHKKAMYIIKNIARKYSKGYTDIAKKQMGKLRSQYSIKNPNVEPRIFSFFEPYGIQISVWYMTNSYATLGLRSNISSEILESFRCEPDIKIAYPKQTLFFNEKIQGPVDIEKMTKEQLF</sequence>
<dbReference type="PANTHER" id="PTHR30566:SF5">
    <property type="entry name" value="MECHANOSENSITIVE ION CHANNEL PROTEIN 1, MITOCHONDRIAL-RELATED"/>
    <property type="match status" value="1"/>
</dbReference>
<dbReference type="EMBL" id="CP000776">
    <property type="protein sequence ID" value="ABS52289.1"/>
    <property type="molecule type" value="Genomic_DNA"/>
</dbReference>
<keyword evidence="5 7" id="KW-0472">Membrane</keyword>
<dbReference type="InterPro" id="IPR006685">
    <property type="entry name" value="MscS_channel_2nd"/>
</dbReference>
<dbReference type="HOGENOM" id="CLU_537133_0_0_7"/>
<keyword evidence="3 7" id="KW-0812">Transmembrane</keyword>